<keyword evidence="2" id="KW-1133">Transmembrane helix</keyword>
<organism evidence="3 4">
    <name type="scientific">Micavibrio aeruginosavorus (strain ARL-13)</name>
    <dbReference type="NCBI Taxonomy" id="856793"/>
    <lineage>
        <taxon>Bacteria</taxon>
        <taxon>Pseudomonadati</taxon>
        <taxon>Bdellovibrionota</taxon>
        <taxon>Bdellovibrionia</taxon>
        <taxon>Bdellovibrionales</taxon>
        <taxon>Pseudobdellovibrionaceae</taxon>
        <taxon>Micavibrio</taxon>
    </lineage>
</organism>
<keyword evidence="4" id="KW-1185">Reference proteome</keyword>
<dbReference type="RefSeq" id="WP_014103246.1">
    <property type="nucleotide sequence ID" value="NC_016026.1"/>
</dbReference>
<name>G2KRR5_MICAA</name>
<dbReference type="AlphaFoldDB" id="G2KRR5"/>
<evidence type="ECO:0000256" key="1">
    <source>
        <dbReference type="SAM" id="MobiDB-lite"/>
    </source>
</evidence>
<feature type="region of interest" description="Disordered" evidence="1">
    <location>
        <begin position="238"/>
        <end position="257"/>
    </location>
</feature>
<dbReference type="STRING" id="856793.MICA_1710"/>
<evidence type="ECO:0000313" key="3">
    <source>
        <dbReference type="EMBL" id="AEP10023.1"/>
    </source>
</evidence>
<dbReference type="KEGG" id="mai:MICA_1710"/>
<dbReference type="EMBL" id="CP002382">
    <property type="protein sequence ID" value="AEP10023.1"/>
    <property type="molecule type" value="Genomic_DNA"/>
</dbReference>
<accession>G2KRR5</accession>
<dbReference type="OrthoDB" id="8478436at2"/>
<reference evidence="3 4" key="1">
    <citation type="journal article" date="2011" name="BMC Genomics">
        <title>Genomic insights into an obligate epibiotic bacterial predator: Micavibrio aeruginosavorus ARL-13.</title>
        <authorList>
            <person name="Wang Z."/>
            <person name="Kadouri D."/>
            <person name="Wu M."/>
        </authorList>
    </citation>
    <scope>NUCLEOTIDE SEQUENCE [LARGE SCALE GENOMIC DNA]</scope>
    <source>
        <strain evidence="3 4">ARL-13</strain>
    </source>
</reference>
<proteinExistence type="predicted"/>
<sequence length="257" mass="28647">MKRRRKNIEPQGQGLASQLLGLSLFIMLLAFFIVLNSISTFEELKARNVMESLEFTFASKIIQRGDMRPSVTKSIETSIYDGDTLDRVSGLFQAQIPSYEVVMNKERGMMHVRVPRDAFERAVTAIGQRVAPAGTNKESAFQNYFLPTLVVMLRSEDRGQPFRMEITYNVVENPARMQRLAPQALQETIRAVDAMAETIEKAGLPAKQITASVQQGDAAMVDLFFLRYEKMDASKIIVPGNNEPAPVDRGGDDGNAP</sequence>
<keyword evidence="2" id="KW-0812">Transmembrane</keyword>
<gene>
    <name evidence="3" type="ordered locus">MICA_1710</name>
</gene>
<dbReference type="HOGENOM" id="CLU_1081011_0_0_5"/>
<dbReference type="Proteomes" id="UP000009286">
    <property type="component" value="Chromosome"/>
</dbReference>
<evidence type="ECO:0000256" key="2">
    <source>
        <dbReference type="SAM" id="Phobius"/>
    </source>
</evidence>
<evidence type="ECO:0008006" key="5">
    <source>
        <dbReference type="Google" id="ProtNLM"/>
    </source>
</evidence>
<feature type="transmembrane region" description="Helical" evidence="2">
    <location>
        <begin position="20"/>
        <end position="38"/>
    </location>
</feature>
<evidence type="ECO:0000313" key="4">
    <source>
        <dbReference type="Proteomes" id="UP000009286"/>
    </source>
</evidence>
<protein>
    <recommendedName>
        <fullName evidence="5">Motility protein B-like N-terminal domain-containing protein</fullName>
    </recommendedName>
</protein>
<keyword evidence="2" id="KW-0472">Membrane</keyword>